<dbReference type="InterPro" id="IPR007443">
    <property type="entry name" value="LpoA"/>
</dbReference>
<evidence type="ECO:0000256" key="4">
    <source>
        <dbReference type="ARBA" id="ARBA00023136"/>
    </source>
</evidence>
<feature type="signal peptide" evidence="8">
    <location>
        <begin position="1"/>
        <end position="22"/>
    </location>
</feature>
<evidence type="ECO:0000256" key="5">
    <source>
        <dbReference type="ARBA" id="ARBA00023139"/>
    </source>
</evidence>
<dbReference type="Pfam" id="PF04348">
    <property type="entry name" value="LppC"/>
    <property type="match status" value="1"/>
</dbReference>
<dbReference type="SUPFAM" id="SSF53822">
    <property type="entry name" value="Periplasmic binding protein-like I"/>
    <property type="match status" value="1"/>
</dbReference>
<keyword evidence="5" id="KW-0564">Palmitate</keyword>
<keyword evidence="2" id="KW-0133">Cell shape</keyword>
<proteinExistence type="predicted"/>
<keyword evidence="4" id="KW-0472">Membrane</keyword>
<dbReference type="GO" id="GO:0031241">
    <property type="term" value="C:periplasmic side of cell outer membrane"/>
    <property type="evidence" value="ECO:0007669"/>
    <property type="project" value="TreeGrafter"/>
</dbReference>
<dbReference type="EMBL" id="JAFKCV010000001">
    <property type="protein sequence ID" value="MBN7824080.1"/>
    <property type="molecule type" value="Genomic_DNA"/>
</dbReference>
<protein>
    <submittedName>
        <fullName evidence="9">Penicillin-binding protein activator</fullName>
    </submittedName>
</protein>
<evidence type="ECO:0000256" key="7">
    <source>
        <dbReference type="ARBA" id="ARBA00023288"/>
    </source>
</evidence>
<dbReference type="GO" id="GO:0009252">
    <property type="term" value="P:peptidoglycan biosynthetic process"/>
    <property type="evidence" value="ECO:0007669"/>
    <property type="project" value="UniProtKB-KW"/>
</dbReference>
<evidence type="ECO:0000256" key="3">
    <source>
        <dbReference type="ARBA" id="ARBA00022984"/>
    </source>
</evidence>
<reference evidence="9" key="1">
    <citation type="submission" date="2021-03" db="EMBL/GenBank/DDBJ databases">
        <title>novel species isolated from a fishpond in China.</title>
        <authorList>
            <person name="Lu H."/>
            <person name="Cai Z."/>
        </authorList>
    </citation>
    <scope>NUCLEOTIDE SEQUENCE</scope>
    <source>
        <strain evidence="9">JCM 30855</strain>
    </source>
</reference>
<keyword evidence="1 8" id="KW-0732">Signal</keyword>
<evidence type="ECO:0000256" key="8">
    <source>
        <dbReference type="SAM" id="SignalP"/>
    </source>
</evidence>
<keyword evidence="7" id="KW-0449">Lipoprotein</keyword>
<dbReference type="PANTHER" id="PTHR38038:SF1">
    <property type="entry name" value="PENICILLIN-BINDING PROTEIN ACTIVATOR LPOA"/>
    <property type="match status" value="1"/>
</dbReference>
<dbReference type="PROSITE" id="PS51257">
    <property type="entry name" value="PROKAR_LIPOPROTEIN"/>
    <property type="match status" value="1"/>
</dbReference>
<gene>
    <name evidence="9" type="ORF">J0A66_02465</name>
</gene>
<dbReference type="CDD" id="cd06339">
    <property type="entry name" value="PBP1_YraM_LppC_lipoprotein-like"/>
    <property type="match status" value="1"/>
</dbReference>
<sequence length="598" mass="67641">MLTYRSLTLPMLTILLCACASAPRVSQPVPDQPRTSGPTEILPLDGDQYLARARQAEPARQLPWLLNAAQAWQNEQRCTDSLKLLQVLSEERLEQSQSDRLWLIHAECLLQLDKTELAAKSLAQVSMGAHHLPRRLALSSRLAELQQRPLDAARDLAEWISLEPALATELQSRVWALLQQVPSRELERVRDSNPYLAPWLYLARISRLPAGPELTRQLADWQQRYDLPLPDALEQLKQLDRHQPRKVAVILPLSGRLAGQGEALKEGILAAYFSRLDGSGQTQPSLTFLDSNLVGREELQGLELAYDFVIGPLLKENIDALLSAIPERIPTLVLNRLDEPRKSAGRYFYSLAPEDEAVQLAEYLAGKGYDRTLVVSSDRQVFQRMASSFANQWMKTHDSAPRQVSFTDNKSMRSAMETLLEVSASNQRINQVERLAKEEVHAFARNRRDVDAIVVFANAAQTELLNPIIESSISPFAKIVPVYASSRSFSQEMGNNSLRDLRHLTFMDMPWLLPGQESELKQLSQQLWPQRNDGQARLFAMGYDAYQLLPVLHQMALVPMLEKQGLTGSVRMDSHHQLVRQLPMARIEQERVIRLAQD</sequence>
<dbReference type="InterPro" id="IPR028082">
    <property type="entry name" value="Peripla_BP_I"/>
</dbReference>
<comment type="caution">
    <text evidence="9">The sequence shown here is derived from an EMBL/GenBank/DDBJ whole genome shotgun (WGS) entry which is preliminary data.</text>
</comment>
<dbReference type="RefSeq" id="WP_206572175.1">
    <property type="nucleotide sequence ID" value="NZ_JAFKCV010000001.1"/>
</dbReference>
<dbReference type="GO" id="GO:0030234">
    <property type="term" value="F:enzyme regulator activity"/>
    <property type="evidence" value="ECO:0007669"/>
    <property type="project" value="TreeGrafter"/>
</dbReference>
<dbReference type="Proteomes" id="UP000664654">
    <property type="component" value="Unassembled WGS sequence"/>
</dbReference>
<dbReference type="InterPro" id="IPR011990">
    <property type="entry name" value="TPR-like_helical_dom_sf"/>
</dbReference>
<accession>A0A939DKY5</accession>
<dbReference type="AlphaFoldDB" id="A0A939DKY5"/>
<dbReference type="Gene3D" id="3.40.50.2300">
    <property type="match status" value="2"/>
</dbReference>
<evidence type="ECO:0000256" key="1">
    <source>
        <dbReference type="ARBA" id="ARBA00022729"/>
    </source>
</evidence>
<keyword evidence="6" id="KW-0998">Cell outer membrane</keyword>
<organism evidence="9 10">
    <name type="scientific">Bowmanella dokdonensis</name>
    <dbReference type="NCBI Taxonomy" id="751969"/>
    <lineage>
        <taxon>Bacteria</taxon>
        <taxon>Pseudomonadati</taxon>
        <taxon>Pseudomonadota</taxon>
        <taxon>Gammaproteobacteria</taxon>
        <taxon>Alteromonadales</taxon>
        <taxon>Alteromonadaceae</taxon>
        <taxon>Bowmanella</taxon>
    </lineage>
</organism>
<evidence type="ECO:0000313" key="10">
    <source>
        <dbReference type="Proteomes" id="UP000664654"/>
    </source>
</evidence>
<dbReference type="Gene3D" id="1.25.40.650">
    <property type="match status" value="1"/>
</dbReference>
<dbReference type="Gene3D" id="1.25.40.10">
    <property type="entry name" value="Tetratricopeptide repeat domain"/>
    <property type="match status" value="1"/>
</dbReference>
<keyword evidence="3" id="KW-0573">Peptidoglycan synthesis</keyword>
<name>A0A939DKY5_9ALTE</name>
<keyword evidence="10" id="KW-1185">Reference proteome</keyword>
<dbReference type="GO" id="GO:0008360">
    <property type="term" value="P:regulation of cell shape"/>
    <property type="evidence" value="ECO:0007669"/>
    <property type="project" value="UniProtKB-KW"/>
</dbReference>
<feature type="chain" id="PRO_5037991865" evidence="8">
    <location>
        <begin position="23"/>
        <end position="598"/>
    </location>
</feature>
<evidence type="ECO:0000313" key="9">
    <source>
        <dbReference type="EMBL" id="MBN7824080.1"/>
    </source>
</evidence>
<evidence type="ECO:0000256" key="2">
    <source>
        <dbReference type="ARBA" id="ARBA00022960"/>
    </source>
</evidence>
<evidence type="ECO:0000256" key="6">
    <source>
        <dbReference type="ARBA" id="ARBA00023237"/>
    </source>
</evidence>
<dbReference type="PANTHER" id="PTHR38038">
    <property type="entry name" value="PENICILLIN-BINDING PROTEIN ACTIVATOR LPOA"/>
    <property type="match status" value="1"/>
</dbReference>